<evidence type="ECO:0000256" key="4">
    <source>
        <dbReference type="ARBA" id="ARBA00022801"/>
    </source>
</evidence>
<gene>
    <name evidence="9" type="ORF">PPYR_13098</name>
</gene>
<keyword evidence="10" id="KW-1185">Reference proteome</keyword>
<dbReference type="Gene3D" id="2.130.10.10">
    <property type="entry name" value="YVTN repeat-like/Quinoprotein amine dehydrogenase"/>
    <property type="match status" value="1"/>
</dbReference>
<dbReference type="PROSITE" id="PS50082">
    <property type="entry name" value="WD_REPEATS_2"/>
    <property type="match status" value="1"/>
</dbReference>
<dbReference type="PANTHER" id="PTHR46042:SF1">
    <property type="entry name" value="DIPHTHINE METHYLTRANSFERASE"/>
    <property type="match status" value="1"/>
</dbReference>
<keyword evidence="2 8" id="KW-0853">WD repeat</keyword>
<dbReference type="InterPro" id="IPR015943">
    <property type="entry name" value="WD40/YVTN_repeat-like_dom_sf"/>
</dbReference>
<comment type="similarity">
    <text evidence="5">Belongs to the DPH7 family.</text>
</comment>
<dbReference type="Pfam" id="PF00400">
    <property type="entry name" value="WD40"/>
    <property type="match status" value="1"/>
</dbReference>
<proteinExistence type="inferred from homology"/>
<feature type="repeat" description="WD" evidence="8">
    <location>
        <begin position="200"/>
        <end position="242"/>
    </location>
</feature>
<dbReference type="InParanoid" id="A0A5N4A893"/>
<keyword evidence="3" id="KW-0677">Repeat</keyword>
<dbReference type="GO" id="GO:0061685">
    <property type="term" value="F:diphthine methylesterase activity"/>
    <property type="evidence" value="ECO:0007669"/>
    <property type="project" value="UniProtKB-EC"/>
</dbReference>
<dbReference type="InterPro" id="IPR036322">
    <property type="entry name" value="WD40_repeat_dom_sf"/>
</dbReference>
<name>A0A5N4A893_PHOPY</name>
<dbReference type="PROSITE" id="PS00678">
    <property type="entry name" value="WD_REPEATS_1"/>
    <property type="match status" value="1"/>
</dbReference>
<dbReference type="OrthoDB" id="1930760at2759"/>
<dbReference type="SMART" id="SM00320">
    <property type="entry name" value="WD40"/>
    <property type="match status" value="4"/>
</dbReference>
<sequence>MSEDKTKQIITLHKYKTEFNADSVEWCPHKPYQHFFVCANYQLTETQERIGRILLFSITPANELQLCQTVNTSAVLDQKWCLHCPILTVVNAASAIEVYKFENERLMLITTCTVPCEALILSVDWTKEHEMICSDSKGNWHKLELCENNLVLQNTAKAHDFEAWIAAFYSWNTAVFYTGGDDALLLTFDTRIGTAPVNKNRVHQAGVTSVHSNINKEFQIATGSYDENVRLWDVRNMKVEECLTKMPGPVWRLKWDPFNSKSLLSACMLGGAHVLGDGLDIVCSFYEHESMVYGVDWCHLGGDDRIIGTCSFYDSLLCISKLPKENKEENL</sequence>
<evidence type="ECO:0000256" key="7">
    <source>
        <dbReference type="ARBA" id="ARBA00047551"/>
    </source>
</evidence>
<dbReference type="GO" id="GO:0005737">
    <property type="term" value="C:cytoplasm"/>
    <property type="evidence" value="ECO:0007669"/>
    <property type="project" value="TreeGrafter"/>
</dbReference>
<dbReference type="SUPFAM" id="SSF50978">
    <property type="entry name" value="WD40 repeat-like"/>
    <property type="match status" value="1"/>
</dbReference>
<dbReference type="InterPro" id="IPR001680">
    <property type="entry name" value="WD40_rpt"/>
</dbReference>
<evidence type="ECO:0000256" key="5">
    <source>
        <dbReference type="ARBA" id="ARBA00038092"/>
    </source>
</evidence>
<evidence type="ECO:0000313" key="10">
    <source>
        <dbReference type="Proteomes" id="UP000327044"/>
    </source>
</evidence>
<dbReference type="InterPro" id="IPR052415">
    <property type="entry name" value="Diphthine_MTase"/>
</dbReference>
<evidence type="ECO:0000256" key="2">
    <source>
        <dbReference type="ARBA" id="ARBA00022574"/>
    </source>
</evidence>
<dbReference type="PANTHER" id="PTHR46042">
    <property type="entry name" value="DIPHTHINE METHYLTRANSFERASE"/>
    <property type="match status" value="1"/>
</dbReference>
<dbReference type="EC" id="3.1.1.97" evidence="6"/>
<dbReference type="EMBL" id="VVIM01000009">
    <property type="protein sequence ID" value="KAB0793478.1"/>
    <property type="molecule type" value="Genomic_DNA"/>
</dbReference>
<evidence type="ECO:0000313" key="9">
    <source>
        <dbReference type="EMBL" id="KAB0793478.1"/>
    </source>
</evidence>
<comment type="pathway">
    <text evidence="1">Protein modification; peptidyl-diphthamide biosynthesis.</text>
</comment>
<dbReference type="FunCoup" id="A0A5N4A893">
    <property type="interactions" value="1431"/>
</dbReference>
<keyword evidence="4" id="KW-0378">Hydrolase</keyword>
<dbReference type="AlphaFoldDB" id="A0A5N4A893"/>
<dbReference type="Proteomes" id="UP000327044">
    <property type="component" value="Unassembled WGS sequence"/>
</dbReference>
<organism evidence="9 10">
    <name type="scientific">Photinus pyralis</name>
    <name type="common">Common eastern firefly</name>
    <name type="synonym">Lampyris pyralis</name>
    <dbReference type="NCBI Taxonomy" id="7054"/>
    <lineage>
        <taxon>Eukaryota</taxon>
        <taxon>Metazoa</taxon>
        <taxon>Ecdysozoa</taxon>
        <taxon>Arthropoda</taxon>
        <taxon>Hexapoda</taxon>
        <taxon>Insecta</taxon>
        <taxon>Pterygota</taxon>
        <taxon>Neoptera</taxon>
        <taxon>Endopterygota</taxon>
        <taxon>Coleoptera</taxon>
        <taxon>Polyphaga</taxon>
        <taxon>Elateriformia</taxon>
        <taxon>Elateroidea</taxon>
        <taxon>Lampyridae</taxon>
        <taxon>Lampyrinae</taxon>
        <taxon>Photinus</taxon>
    </lineage>
</organism>
<comment type="caution">
    <text evidence="9">The sequence shown here is derived from an EMBL/GenBank/DDBJ whole genome shotgun (WGS) entry which is preliminary data.</text>
</comment>
<evidence type="ECO:0000256" key="8">
    <source>
        <dbReference type="PROSITE-ProRule" id="PRU00221"/>
    </source>
</evidence>
<evidence type="ECO:0000256" key="3">
    <source>
        <dbReference type="ARBA" id="ARBA00022737"/>
    </source>
</evidence>
<reference evidence="9 10" key="1">
    <citation type="journal article" date="2018" name="Elife">
        <title>Firefly genomes illuminate parallel origins of bioluminescence in beetles.</title>
        <authorList>
            <person name="Fallon T.R."/>
            <person name="Lower S.E."/>
            <person name="Chang C.H."/>
            <person name="Bessho-Uehara M."/>
            <person name="Martin G.J."/>
            <person name="Bewick A.J."/>
            <person name="Behringer M."/>
            <person name="Debat H.J."/>
            <person name="Wong I."/>
            <person name="Day J.C."/>
            <person name="Suvorov A."/>
            <person name="Silva C.J."/>
            <person name="Stanger-Hall K.F."/>
            <person name="Hall D.W."/>
            <person name="Schmitz R.J."/>
            <person name="Nelson D.R."/>
            <person name="Lewis S.M."/>
            <person name="Shigenobu S."/>
            <person name="Bybee S.M."/>
            <person name="Larracuente A.M."/>
            <person name="Oba Y."/>
            <person name="Weng J.K."/>
        </authorList>
    </citation>
    <scope>NUCLEOTIDE SEQUENCE [LARGE SCALE GENOMIC DNA]</scope>
    <source>
        <strain evidence="9">1611_PpyrPB1</strain>
        <tissue evidence="9">Whole body</tissue>
    </source>
</reference>
<dbReference type="InterPro" id="IPR019775">
    <property type="entry name" value="WD40_repeat_CS"/>
</dbReference>
<accession>A0A5N4A893</accession>
<evidence type="ECO:0000256" key="6">
    <source>
        <dbReference type="ARBA" id="ARBA00039131"/>
    </source>
</evidence>
<comment type="catalytic activity">
    <reaction evidence="7">
        <text>diphthine methyl ester-[translation elongation factor 2] + H2O = diphthine-[translation elongation factor 2] + methanol + H(+)</text>
        <dbReference type="Rhea" id="RHEA:42656"/>
        <dbReference type="Rhea" id="RHEA-COMP:10172"/>
        <dbReference type="Rhea" id="RHEA-COMP:10173"/>
        <dbReference type="ChEBI" id="CHEBI:15377"/>
        <dbReference type="ChEBI" id="CHEBI:15378"/>
        <dbReference type="ChEBI" id="CHEBI:17790"/>
        <dbReference type="ChEBI" id="CHEBI:79005"/>
        <dbReference type="ChEBI" id="CHEBI:82696"/>
        <dbReference type="EC" id="3.1.1.97"/>
    </reaction>
</comment>
<dbReference type="GO" id="GO:0017183">
    <property type="term" value="P:protein histidyl modification to diphthamide"/>
    <property type="evidence" value="ECO:0007669"/>
    <property type="project" value="TreeGrafter"/>
</dbReference>
<protein>
    <recommendedName>
        <fullName evidence="6">methylated diphthine methylhydrolase</fullName>
        <ecNumber evidence="6">3.1.1.97</ecNumber>
    </recommendedName>
</protein>
<evidence type="ECO:0000256" key="1">
    <source>
        <dbReference type="ARBA" id="ARBA00005156"/>
    </source>
</evidence>